<organism evidence="1 2">
    <name type="scientific">Fusobacterium hwasookii ChDC F206</name>
    <dbReference type="NCBI Taxonomy" id="1307443"/>
    <lineage>
        <taxon>Bacteria</taxon>
        <taxon>Fusobacteriati</taxon>
        <taxon>Fusobacteriota</taxon>
        <taxon>Fusobacteriia</taxon>
        <taxon>Fusobacteriales</taxon>
        <taxon>Fusobacteriaceae</taxon>
        <taxon>Fusobacterium</taxon>
    </lineage>
</organism>
<dbReference type="GeneID" id="60659218"/>
<dbReference type="RefSeq" id="WP_029495180.1">
    <property type="nucleotide sequence ID" value="NZ_ATKH01000063.1"/>
</dbReference>
<protein>
    <submittedName>
        <fullName evidence="1">Uncharacterized protein</fullName>
    </submittedName>
</protein>
<gene>
    <name evidence="1" type="ORF">RN92_06345</name>
</gene>
<dbReference type="EMBL" id="CP013336">
    <property type="protein sequence ID" value="ALQ35526.1"/>
    <property type="molecule type" value="Genomic_DNA"/>
</dbReference>
<reference evidence="1 2" key="1">
    <citation type="submission" date="2015-11" db="EMBL/GenBank/DDBJ databases">
        <authorList>
            <person name="Kook J.-K."/>
            <person name="Park S.-N."/>
            <person name="Lim Y.K."/>
            <person name="Jo E."/>
        </authorList>
    </citation>
    <scope>NUCLEOTIDE SEQUENCE [LARGE SCALE GENOMIC DNA]</scope>
    <source>
        <strain evidence="1 2">ChDC F206</strain>
    </source>
</reference>
<proteinExistence type="predicted"/>
<dbReference type="Proteomes" id="UP000068516">
    <property type="component" value="Chromosome"/>
</dbReference>
<evidence type="ECO:0000313" key="2">
    <source>
        <dbReference type="Proteomes" id="UP000068516"/>
    </source>
</evidence>
<dbReference type="AlphaFoldDB" id="A0AAC9A1A6"/>
<name>A0AAC9A1A6_9FUSO</name>
<sequence>MENQKLLNKAIKNFVGKYKKYPFFKTTEIACGIKTEIYLQQDCILSVGYSNTNNKIDNETFVLSALEAFKNFDLDFLN</sequence>
<accession>A0AAC9A1A6</accession>
<evidence type="ECO:0000313" key="1">
    <source>
        <dbReference type="EMBL" id="ALQ35526.1"/>
    </source>
</evidence>